<dbReference type="PANTHER" id="PTHR14136">
    <property type="entry name" value="BTB_POZ DOMAIN-CONTAINING PROTEIN KCTD9"/>
    <property type="match status" value="1"/>
</dbReference>
<dbReference type="PANTHER" id="PTHR14136:SF17">
    <property type="entry name" value="BTB_POZ DOMAIN-CONTAINING PROTEIN KCTD9"/>
    <property type="match status" value="1"/>
</dbReference>
<organism evidence="2">
    <name type="scientific">marine metagenome</name>
    <dbReference type="NCBI Taxonomy" id="408172"/>
    <lineage>
        <taxon>unclassified sequences</taxon>
        <taxon>metagenomes</taxon>
        <taxon>ecological metagenomes</taxon>
    </lineage>
</organism>
<keyword evidence="1" id="KW-1133">Transmembrane helix</keyword>
<dbReference type="AlphaFoldDB" id="A0A382Y6P6"/>
<proteinExistence type="predicted"/>
<accession>A0A382Y6P6</accession>
<name>A0A382Y6P6_9ZZZZ</name>
<keyword evidence="1" id="KW-0812">Transmembrane</keyword>
<evidence type="ECO:0008006" key="3">
    <source>
        <dbReference type="Google" id="ProtNLM"/>
    </source>
</evidence>
<protein>
    <recommendedName>
        <fullName evidence="3">Pentapeptide repeat protein</fullName>
    </recommendedName>
</protein>
<evidence type="ECO:0000313" key="2">
    <source>
        <dbReference type="EMBL" id="SVD79002.1"/>
    </source>
</evidence>
<sequence length="250" mass="27754">MSKDPYMNPDYKPDNNTLQEIEKLHNDGVSLSGVYLKYANMKDANLVNVDLSGADLTRSDFSGSSMYGANLEGANLFKANFEGANLKSANLCNCDLLGADLSNTKLNNVEWGKEYKIINEQEAESALAEGNPEKAKEKYKEAEDIYRALKISLKTQTLGDDVGKFFEREMIVRRKQMSRFTPLWIISKLAHLTTGYGEKAGNIFYTAIWVMIACALLYGIEGVSYKGNILGFFGDVAQLGGMLYVIGNLF</sequence>
<feature type="transmembrane region" description="Helical" evidence="1">
    <location>
        <begin position="203"/>
        <end position="220"/>
    </location>
</feature>
<reference evidence="2" key="1">
    <citation type="submission" date="2018-05" db="EMBL/GenBank/DDBJ databases">
        <authorList>
            <person name="Lanie J.A."/>
            <person name="Ng W.-L."/>
            <person name="Kazmierczak K.M."/>
            <person name="Andrzejewski T.M."/>
            <person name="Davidsen T.M."/>
            <person name="Wayne K.J."/>
            <person name="Tettelin H."/>
            <person name="Glass J.I."/>
            <person name="Rusch D."/>
            <person name="Podicherti R."/>
            <person name="Tsui H.-C.T."/>
            <person name="Winkler M.E."/>
        </authorList>
    </citation>
    <scope>NUCLEOTIDE SEQUENCE</scope>
</reference>
<dbReference type="Gene3D" id="2.160.20.80">
    <property type="entry name" value="E3 ubiquitin-protein ligase SopA"/>
    <property type="match status" value="1"/>
</dbReference>
<keyword evidence="1" id="KW-0472">Membrane</keyword>
<evidence type="ECO:0000256" key="1">
    <source>
        <dbReference type="SAM" id="Phobius"/>
    </source>
</evidence>
<dbReference type="Pfam" id="PF00805">
    <property type="entry name" value="Pentapeptide"/>
    <property type="match status" value="2"/>
</dbReference>
<dbReference type="SUPFAM" id="SSF141571">
    <property type="entry name" value="Pentapeptide repeat-like"/>
    <property type="match status" value="1"/>
</dbReference>
<dbReference type="EMBL" id="UINC01173417">
    <property type="protein sequence ID" value="SVD79002.1"/>
    <property type="molecule type" value="Genomic_DNA"/>
</dbReference>
<feature type="non-terminal residue" evidence="2">
    <location>
        <position position="250"/>
    </location>
</feature>
<dbReference type="InterPro" id="IPR051082">
    <property type="entry name" value="Pentapeptide-BTB/POZ_domain"/>
</dbReference>
<dbReference type="InterPro" id="IPR001646">
    <property type="entry name" value="5peptide_repeat"/>
</dbReference>
<gene>
    <name evidence="2" type="ORF">METZ01_LOCUS431856</name>
</gene>